<protein>
    <submittedName>
        <fullName evidence="2">Uncharacterized protein</fullName>
    </submittedName>
</protein>
<dbReference type="EMBL" id="BAAAEU010000018">
    <property type="protein sequence ID" value="GAA0718093.1"/>
    <property type="molecule type" value="Genomic_DNA"/>
</dbReference>
<evidence type="ECO:0000313" key="3">
    <source>
        <dbReference type="Proteomes" id="UP001501523"/>
    </source>
</evidence>
<name>A0ABN1INI4_9GAMM</name>
<accession>A0ABN1INI4</accession>
<keyword evidence="3" id="KW-1185">Reference proteome</keyword>
<organism evidence="2 3">
    <name type="scientific">Dokdonella soli</name>
    <dbReference type="NCBI Taxonomy" id="529810"/>
    <lineage>
        <taxon>Bacteria</taxon>
        <taxon>Pseudomonadati</taxon>
        <taxon>Pseudomonadota</taxon>
        <taxon>Gammaproteobacteria</taxon>
        <taxon>Lysobacterales</taxon>
        <taxon>Rhodanobacteraceae</taxon>
        <taxon>Dokdonella</taxon>
    </lineage>
</organism>
<proteinExistence type="predicted"/>
<evidence type="ECO:0000313" key="2">
    <source>
        <dbReference type="EMBL" id="GAA0718093.1"/>
    </source>
</evidence>
<evidence type="ECO:0000256" key="1">
    <source>
        <dbReference type="SAM" id="MobiDB-lite"/>
    </source>
</evidence>
<dbReference type="Proteomes" id="UP001501523">
    <property type="component" value="Unassembled WGS sequence"/>
</dbReference>
<gene>
    <name evidence="2" type="ORF">GCM10009105_25560</name>
</gene>
<feature type="region of interest" description="Disordered" evidence="1">
    <location>
        <begin position="84"/>
        <end position="114"/>
    </location>
</feature>
<reference evidence="2 3" key="1">
    <citation type="journal article" date="2019" name="Int. J. Syst. Evol. Microbiol.">
        <title>The Global Catalogue of Microorganisms (GCM) 10K type strain sequencing project: providing services to taxonomists for standard genome sequencing and annotation.</title>
        <authorList>
            <consortium name="The Broad Institute Genomics Platform"/>
            <consortium name="The Broad Institute Genome Sequencing Center for Infectious Disease"/>
            <person name="Wu L."/>
            <person name="Ma J."/>
        </authorList>
    </citation>
    <scope>NUCLEOTIDE SEQUENCE [LARGE SCALE GENOMIC DNA]</scope>
    <source>
        <strain evidence="2 3">JCM 15421</strain>
    </source>
</reference>
<sequence>MQELAHARQEPRTLMCAGMRTAAILHNDGLRSALKRTNRAAVRNDALCNMAASEEAGAQRRRLSWQEDGARAQRVRTIARQEPSVFGRARRRTKPARDGRCSRRGTCGAGARSE</sequence>
<comment type="caution">
    <text evidence="2">The sequence shown here is derived from an EMBL/GenBank/DDBJ whole genome shotgun (WGS) entry which is preliminary data.</text>
</comment>